<feature type="domain" description="Solute-binding protein family 3/N-terminal" evidence="3">
    <location>
        <begin position="40"/>
        <end position="273"/>
    </location>
</feature>
<dbReference type="PANTHER" id="PTHR35936:SF17">
    <property type="entry name" value="ARGININE-BINDING EXTRACELLULAR PROTEIN ARTP"/>
    <property type="match status" value="1"/>
</dbReference>
<reference evidence="4 5" key="1">
    <citation type="submission" date="2019-03" db="EMBL/GenBank/DDBJ databases">
        <title>Genomic Encyclopedia of Type Strains, Phase III (KMG-III): the genomes of soil and plant-associated and newly described type strains.</title>
        <authorList>
            <person name="Whitman W."/>
        </authorList>
    </citation>
    <scope>NUCLEOTIDE SEQUENCE [LARGE SCALE GENOMIC DNA]</scope>
    <source>
        <strain evidence="4 5">CECT 5797</strain>
    </source>
</reference>
<protein>
    <submittedName>
        <fullName evidence="4">Amino acid ABC transporter substrate-binding protein (PAAT family)</fullName>
    </submittedName>
</protein>
<dbReference type="RefSeq" id="WP_208108526.1">
    <property type="nucleotide sequence ID" value="NZ_SNZJ01000020.1"/>
</dbReference>
<comment type="caution">
    <text evidence="4">The sequence shown here is derived from an EMBL/GenBank/DDBJ whole genome shotgun (WGS) entry which is preliminary data.</text>
</comment>
<evidence type="ECO:0000313" key="5">
    <source>
        <dbReference type="Proteomes" id="UP000295212"/>
    </source>
</evidence>
<accession>A0A4R6ZGM4</accession>
<evidence type="ECO:0000256" key="2">
    <source>
        <dbReference type="ARBA" id="ARBA00022729"/>
    </source>
</evidence>
<dbReference type="EMBL" id="SNZJ01000020">
    <property type="protein sequence ID" value="TDR51009.1"/>
    <property type="molecule type" value="Genomic_DNA"/>
</dbReference>
<evidence type="ECO:0000259" key="3">
    <source>
        <dbReference type="SMART" id="SM00062"/>
    </source>
</evidence>
<organism evidence="4 5">
    <name type="scientific">Halomonas ventosae</name>
    <dbReference type="NCBI Taxonomy" id="229007"/>
    <lineage>
        <taxon>Bacteria</taxon>
        <taxon>Pseudomonadati</taxon>
        <taxon>Pseudomonadota</taxon>
        <taxon>Gammaproteobacteria</taxon>
        <taxon>Oceanospirillales</taxon>
        <taxon>Halomonadaceae</taxon>
        <taxon>Halomonas</taxon>
    </lineage>
</organism>
<dbReference type="GO" id="GO:0033294">
    <property type="term" value="F:ectoine binding"/>
    <property type="evidence" value="ECO:0007669"/>
    <property type="project" value="InterPro"/>
</dbReference>
<dbReference type="Proteomes" id="UP000295212">
    <property type="component" value="Unassembled WGS sequence"/>
</dbReference>
<dbReference type="NCBIfam" id="TIGR02995">
    <property type="entry name" value="ectoine_ehuB"/>
    <property type="match status" value="1"/>
</dbReference>
<dbReference type="SMART" id="SM00062">
    <property type="entry name" value="PBPb"/>
    <property type="match status" value="1"/>
</dbReference>
<proteinExistence type="inferred from homology"/>
<comment type="similarity">
    <text evidence="1">Belongs to the bacterial solute-binding protein 3 family.</text>
</comment>
<dbReference type="SUPFAM" id="SSF53850">
    <property type="entry name" value="Periplasmic binding protein-like II"/>
    <property type="match status" value="1"/>
</dbReference>
<dbReference type="Pfam" id="PF00497">
    <property type="entry name" value="SBP_bac_3"/>
    <property type="match status" value="1"/>
</dbReference>
<dbReference type="PANTHER" id="PTHR35936">
    <property type="entry name" value="MEMBRANE-BOUND LYTIC MUREIN TRANSGLYCOSYLASE F"/>
    <property type="match status" value="1"/>
</dbReference>
<keyword evidence="2" id="KW-0732">Signal</keyword>
<gene>
    <name evidence="4" type="ORF">DFP85_12060</name>
</gene>
<sequence>MKPNSRSLGSSSLMAGTLATLLVIPGLQADTLEEIQQRGVIRIAVANEKPYGYLNEEGKALGVGPEVAQRILEDLGIEEIEWVETEFKNLIPGLEVGRFDMAAAEMAILPKRCTRVLFSDPNTSYGEGLLVLASNPNRIRAYEDFVRRPDTIRVAVQEGTVTQEMFEALGVDPARIVTVERLPEAVDAIIRGQADAFAATGMTVASLEQASPQVEAEFNFTDPVIEGREVRYFGGFAFPLDAGDLRDAVNEELKEEKRNGEWQQTLTRYGFLQKDVLYSYRFTAEQLCQGAG</sequence>
<dbReference type="InterPro" id="IPR014337">
    <property type="entry name" value="Ectoine_EhuB"/>
</dbReference>
<dbReference type="AlphaFoldDB" id="A0A4R6ZGM4"/>
<name>A0A4R6ZGM4_9GAMM</name>
<dbReference type="InterPro" id="IPR001638">
    <property type="entry name" value="Solute-binding_3/MltF_N"/>
</dbReference>
<evidence type="ECO:0000256" key="1">
    <source>
        <dbReference type="ARBA" id="ARBA00010333"/>
    </source>
</evidence>
<dbReference type="GO" id="GO:0051470">
    <property type="term" value="P:ectoine transmembrane transport"/>
    <property type="evidence" value="ECO:0007669"/>
    <property type="project" value="InterPro"/>
</dbReference>
<dbReference type="Gene3D" id="3.40.190.10">
    <property type="entry name" value="Periplasmic binding protein-like II"/>
    <property type="match status" value="2"/>
</dbReference>
<evidence type="ECO:0000313" key="4">
    <source>
        <dbReference type="EMBL" id="TDR51009.1"/>
    </source>
</evidence>